<dbReference type="PANTHER" id="PTHR43844">
    <property type="entry name" value="METHIONINE SYNTHASE"/>
    <property type="match status" value="1"/>
</dbReference>
<comment type="caution">
    <text evidence="1">The sequence shown here is derived from an EMBL/GenBank/DDBJ whole genome shotgun (WGS) entry which is preliminary data.</text>
</comment>
<evidence type="ECO:0000313" key="1">
    <source>
        <dbReference type="EMBL" id="KAJ7310981.1"/>
    </source>
</evidence>
<dbReference type="EMBL" id="JARIHO010000076">
    <property type="protein sequence ID" value="KAJ7310981.1"/>
    <property type="molecule type" value="Genomic_DNA"/>
</dbReference>
<dbReference type="Proteomes" id="UP001218218">
    <property type="component" value="Unassembled WGS sequence"/>
</dbReference>
<protein>
    <recommendedName>
        <fullName evidence="3">Methionine synthase</fullName>
    </recommendedName>
</protein>
<dbReference type="SUPFAM" id="SSF51726">
    <property type="entry name" value="UROD/MetE-like"/>
    <property type="match status" value="1"/>
</dbReference>
<evidence type="ECO:0000313" key="2">
    <source>
        <dbReference type="Proteomes" id="UP001218218"/>
    </source>
</evidence>
<proteinExistence type="predicted"/>
<keyword evidence="2" id="KW-1185">Reference proteome</keyword>
<sequence>MGLPTESVGSLPRPQYLQAAFADYDVGKASLDELLAAQEKAAADSVKRMEETGQGLVTDGEQRASSFATYPIIDTLGGKGLAANLTADGQYFAIFDDGHHRQLPRLTRGPFKYKTYAYEYFRKSKPLAKKAGMKQAVIAPSMMYLLYPLQGEIDGYPKSQFIADLVAECEKDIRGCFSAGAARVSIDFTEGRLASKKDPRNPWTSANLLQTFIDLNNQVLDRFTPQERANIGIHTCPGGDCDSVHSAEVDYHELLPQLFQMNAGYFLIQCASEKDKEKVYREIGQTIRKDANGVKQVAFIGVVNSLDPRVETPEEICASLLFASKYIPIDQLGATDDCGFSPFSVDVKPKHGSPDFARDIAFQKIASRVKGVKMASEKLGI</sequence>
<dbReference type="InterPro" id="IPR038071">
    <property type="entry name" value="UROD/MetE-like_sf"/>
</dbReference>
<name>A0AAD6Z7Q1_9AGAR</name>
<gene>
    <name evidence="1" type="ORF">DFH08DRAFT_791945</name>
</gene>
<dbReference type="AlphaFoldDB" id="A0AAD6Z7Q1"/>
<evidence type="ECO:0008006" key="3">
    <source>
        <dbReference type="Google" id="ProtNLM"/>
    </source>
</evidence>
<reference evidence="1" key="1">
    <citation type="submission" date="2023-03" db="EMBL/GenBank/DDBJ databases">
        <title>Massive genome expansion in bonnet fungi (Mycena s.s.) driven by repeated elements and novel gene families across ecological guilds.</title>
        <authorList>
            <consortium name="Lawrence Berkeley National Laboratory"/>
            <person name="Harder C.B."/>
            <person name="Miyauchi S."/>
            <person name="Viragh M."/>
            <person name="Kuo A."/>
            <person name="Thoen E."/>
            <person name="Andreopoulos B."/>
            <person name="Lu D."/>
            <person name="Skrede I."/>
            <person name="Drula E."/>
            <person name="Henrissat B."/>
            <person name="Morin E."/>
            <person name="Kohler A."/>
            <person name="Barry K."/>
            <person name="LaButti K."/>
            <person name="Morin E."/>
            <person name="Salamov A."/>
            <person name="Lipzen A."/>
            <person name="Mereny Z."/>
            <person name="Hegedus B."/>
            <person name="Baldrian P."/>
            <person name="Stursova M."/>
            <person name="Weitz H."/>
            <person name="Taylor A."/>
            <person name="Grigoriev I.V."/>
            <person name="Nagy L.G."/>
            <person name="Martin F."/>
            <person name="Kauserud H."/>
        </authorList>
    </citation>
    <scope>NUCLEOTIDE SEQUENCE</scope>
    <source>
        <strain evidence="1">CBHHK002</strain>
    </source>
</reference>
<accession>A0AAD6Z7Q1</accession>
<organism evidence="1 2">
    <name type="scientific">Mycena albidolilacea</name>
    <dbReference type="NCBI Taxonomy" id="1033008"/>
    <lineage>
        <taxon>Eukaryota</taxon>
        <taxon>Fungi</taxon>
        <taxon>Dikarya</taxon>
        <taxon>Basidiomycota</taxon>
        <taxon>Agaricomycotina</taxon>
        <taxon>Agaricomycetes</taxon>
        <taxon>Agaricomycetidae</taxon>
        <taxon>Agaricales</taxon>
        <taxon>Marasmiineae</taxon>
        <taxon>Mycenaceae</taxon>
        <taxon>Mycena</taxon>
    </lineage>
</organism>
<dbReference type="PANTHER" id="PTHR43844:SF2">
    <property type="entry name" value="SYNTHASE, VITAMIN-B12 INDEPENDENT, PUTATIVE (AFU_ORTHOLOGUE AFUA_3G12060)-RELATED"/>
    <property type="match status" value="1"/>
</dbReference>
<dbReference type="Gene3D" id="3.20.20.210">
    <property type="match status" value="1"/>
</dbReference>